<dbReference type="InterPro" id="IPR001387">
    <property type="entry name" value="Cro/C1-type_HTH"/>
</dbReference>
<organism evidence="2">
    <name type="scientific">bioreactor metagenome</name>
    <dbReference type="NCBI Taxonomy" id="1076179"/>
    <lineage>
        <taxon>unclassified sequences</taxon>
        <taxon>metagenomes</taxon>
        <taxon>ecological metagenomes</taxon>
    </lineage>
</organism>
<name>A0A645GFE9_9ZZZZ</name>
<dbReference type="Pfam" id="PF13443">
    <property type="entry name" value="HTH_26"/>
    <property type="match status" value="1"/>
</dbReference>
<gene>
    <name evidence="2" type="ORF">SDC9_171908</name>
</gene>
<dbReference type="EMBL" id="VSSQ01073381">
    <property type="protein sequence ID" value="MPN24509.1"/>
    <property type="molecule type" value="Genomic_DNA"/>
</dbReference>
<comment type="caution">
    <text evidence="2">The sequence shown here is derived from an EMBL/GenBank/DDBJ whole genome shotgun (WGS) entry which is preliminary data.</text>
</comment>
<evidence type="ECO:0000313" key="2">
    <source>
        <dbReference type="EMBL" id="MPN24509.1"/>
    </source>
</evidence>
<sequence>MFDKKKFKARLILSGKTLQEVADILGINLATLYRKMNGESDFYRNEMQILCKELKIDNPAEIFFAEKIT</sequence>
<dbReference type="CDD" id="cd00093">
    <property type="entry name" value="HTH_XRE"/>
    <property type="match status" value="1"/>
</dbReference>
<feature type="domain" description="HTH cro/C1-type" evidence="1">
    <location>
        <begin position="9"/>
        <end position="63"/>
    </location>
</feature>
<evidence type="ECO:0000259" key="1">
    <source>
        <dbReference type="Pfam" id="PF13443"/>
    </source>
</evidence>
<protein>
    <recommendedName>
        <fullName evidence="1">HTH cro/C1-type domain-containing protein</fullName>
    </recommendedName>
</protein>
<proteinExistence type="predicted"/>
<dbReference type="Gene3D" id="1.10.10.60">
    <property type="entry name" value="Homeodomain-like"/>
    <property type="match status" value="1"/>
</dbReference>
<accession>A0A645GFE9</accession>
<dbReference type="AlphaFoldDB" id="A0A645GFE9"/>
<reference evidence="2" key="1">
    <citation type="submission" date="2019-08" db="EMBL/GenBank/DDBJ databases">
        <authorList>
            <person name="Kucharzyk K."/>
            <person name="Murdoch R.W."/>
            <person name="Higgins S."/>
            <person name="Loffler F."/>
        </authorList>
    </citation>
    <scope>NUCLEOTIDE SEQUENCE</scope>
</reference>